<dbReference type="PANTHER" id="PTHR33337">
    <property type="entry name" value="GFA DOMAIN-CONTAINING PROTEIN"/>
    <property type="match status" value="1"/>
</dbReference>
<protein>
    <recommendedName>
        <fullName evidence="5">CENP-V/GFA domain-containing protein</fullName>
    </recommendedName>
</protein>
<dbReference type="GeneID" id="54778851"/>
<keyword evidence="4" id="KW-0456">Lyase</keyword>
<evidence type="ECO:0000256" key="3">
    <source>
        <dbReference type="ARBA" id="ARBA00022833"/>
    </source>
</evidence>
<comment type="similarity">
    <text evidence="1">Belongs to the Gfa family.</text>
</comment>
<feature type="domain" description="CENP-V/GFA" evidence="5">
    <location>
        <begin position="2"/>
        <end position="111"/>
    </location>
</feature>
<evidence type="ECO:0000259" key="5">
    <source>
        <dbReference type="PROSITE" id="PS51891"/>
    </source>
</evidence>
<keyword evidence="2" id="KW-0479">Metal-binding</keyword>
<dbReference type="Gene3D" id="3.90.1590.10">
    <property type="entry name" value="glutathione-dependent formaldehyde- activating enzyme (gfa)"/>
    <property type="match status" value="1"/>
</dbReference>
<evidence type="ECO:0000256" key="4">
    <source>
        <dbReference type="ARBA" id="ARBA00023239"/>
    </source>
</evidence>
<dbReference type="OrthoDB" id="4001640at2759"/>
<evidence type="ECO:0000256" key="1">
    <source>
        <dbReference type="ARBA" id="ARBA00005495"/>
    </source>
</evidence>
<dbReference type="EMBL" id="SWFT01000008">
    <property type="protein sequence ID" value="KAA8908409.1"/>
    <property type="molecule type" value="Genomic_DNA"/>
</dbReference>
<dbReference type="Proteomes" id="UP000449547">
    <property type="component" value="Unassembled WGS sequence"/>
</dbReference>
<evidence type="ECO:0000256" key="2">
    <source>
        <dbReference type="ARBA" id="ARBA00022723"/>
    </source>
</evidence>
<sequence length="131" mass="14333">MPSGSCLCGGVKFSVTSPPDLAMTCYCLDCRKNSGSSGQLLAKYNTDDVTIDDPQGQLTTYIIEKTQSGKPKDKLFCGKCGCTIATKPQAYEGKVTILRSTLFDELTPEFESKKTLFDDVKSEYFSKCPIN</sequence>
<dbReference type="SUPFAM" id="SSF51316">
    <property type="entry name" value="Mss4-like"/>
    <property type="match status" value="1"/>
</dbReference>
<gene>
    <name evidence="6" type="ORF">DIURU_000198</name>
</gene>
<dbReference type="PROSITE" id="PS51891">
    <property type="entry name" value="CENP_V_GFA"/>
    <property type="match status" value="1"/>
</dbReference>
<dbReference type="Pfam" id="PF04828">
    <property type="entry name" value="GFA"/>
    <property type="match status" value="1"/>
</dbReference>
<dbReference type="GO" id="GO:0016846">
    <property type="term" value="F:carbon-sulfur lyase activity"/>
    <property type="evidence" value="ECO:0007669"/>
    <property type="project" value="InterPro"/>
</dbReference>
<evidence type="ECO:0000313" key="6">
    <source>
        <dbReference type="EMBL" id="KAA8908409.1"/>
    </source>
</evidence>
<dbReference type="InterPro" id="IPR006913">
    <property type="entry name" value="CENP-V/GFA"/>
</dbReference>
<evidence type="ECO:0000313" key="7">
    <source>
        <dbReference type="Proteomes" id="UP000449547"/>
    </source>
</evidence>
<comment type="caution">
    <text evidence="6">The sequence shown here is derived from an EMBL/GenBank/DDBJ whole genome shotgun (WGS) entry which is preliminary data.</text>
</comment>
<dbReference type="InterPro" id="IPR011057">
    <property type="entry name" value="Mss4-like_sf"/>
</dbReference>
<name>A0A642UZ33_DIURU</name>
<dbReference type="GO" id="GO:0046872">
    <property type="term" value="F:metal ion binding"/>
    <property type="evidence" value="ECO:0007669"/>
    <property type="project" value="UniProtKB-KW"/>
</dbReference>
<organism evidence="6 7">
    <name type="scientific">Diutina rugosa</name>
    <name type="common">Yeast</name>
    <name type="synonym">Candida rugosa</name>
    <dbReference type="NCBI Taxonomy" id="5481"/>
    <lineage>
        <taxon>Eukaryota</taxon>
        <taxon>Fungi</taxon>
        <taxon>Dikarya</taxon>
        <taxon>Ascomycota</taxon>
        <taxon>Saccharomycotina</taxon>
        <taxon>Pichiomycetes</taxon>
        <taxon>Debaryomycetaceae</taxon>
        <taxon>Diutina</taxon>
    </lineage>
</organism>
<reference evidence="6 7" key="1">
    <citation type="submission" date="2019-07" db="EMBL/GenBank/DDBJ databases">
        <title>Genome assembly of two rare yeast pathogens: Diutina rugosa and Trichomonascus ciferrii.</title>
        <authorList>
            <person name="Mixao V."/>
            <person name="Saus E."/>
            <person name="Hansen A."/>
            <person name="Lass-Flor C."/>
            <person name="Gabaldon T."/>
        </authorList>
    </citation>
    <scope>NUCLEOTIDE SEQUENCE [LARGE SCALE GENOMIC DNA]</scope>
    <source>
        <strain evidence="6 7">CBS 613</strain>
    </source>
</reference>
<keyword evidence="7" id="KW-1185">Reference proteome</keyword>
<proteinExistence type="inferred from homology"/>
<dbReference type="OMA" id="RCGCTLW"/>
<dbReference type="VEuPathDB" id="FungiDB:DIURU_000198"/>
<keyword evidence="3" id="KW-0862">Zinc</keyword>
<dbReference type="RefSeq" id="XP_034015009.1">
    <property type="nucleotide sequence ID" value="XM_034154580.1"/>
</dbReference>
<accession>A0A642UZ33</accession>
<dbReference type="PANTHER" id="PTHR33337:SF31">
    <property type="entry name" value="DUF636 DOMAIN PROTEIN (AFU_ORTHOLOGUE AFUA_2G12650)"/>
    <property type="match status" value="1"/>
</dbReference>
<dbReference type="AlphaFoldDB" id="A0A642UZ33"/>